<evidence type="ECO:0000313" key="1">
    <source>
        <dbReference type="EMBL" id="SVB15632.1"/>
    </source>
</evidence>
<sequence>MSHRKDRERFLALRHQNPDYKGFRGYENDPSRSGNIPLVAVNCSVCGKKRNVSVGIAEEHRENYVCITCNSTRESITTSTQ</sequence>
<gene>
    <name evidence="1" type="ORF">METZ01_LOCUS168486</name>
</gene>
<reference evidence="1" key="1">
    <citation type="submission" date="2018-05" db="EMBL/GenBank/DDBJ databases">
        <authorList>
            <person name="Lanie J.A."/>
            <person name="Ng W.-L."/>
            <person name="Kazmierczak K.M."/>
            <person name="Andrzejewski T.M."/>
            <person name="Davidsen T.M."/>
            <person name="Wayne K.J."/>
            <person name="Tettelin H."/>
            <person name="Glass J.I."/>
            <person name="Rusch D."/>
            <person name="Podicherti R."/>
            <person name="Tsui H.-C.T."/>
            <person name="Winkler M.E."/>
        </authorList>
    </citation>
    <scope>NUCLEOTIDE SEQUENCE</scope>
</reference>
<name>A0A382BQF3_9ZZZZ</name>
<proteinExistence type="predicted"/>
<dbReference type="AlphaFoldDB" id="A0A382BQF3"/>
<organism evidence="1">
    <name type="scientific">marine metagenome</name>
    <dbReference type="NCBI Taxonomy" id="408172"/>
    <lineage>
        <taxon>unclassified sequences</taxon>
        <taxon>metagenomes</taxon>
        <taxon>ecological metagenomes</taxon>
    </lineage>
</organism>
<protein>
    <submittedName>
        <fullName evidence="1">Uncharacterized protein</fullName>
    </submittedName>
</protein>
<dbReference type="EMBL" id="UINC01030743">
    <property type="protein sequence ID" value="SVB15632.1"/>
    <property type="molecule type" value="Genomic_DNA"/>
</dbReference>
<accession>A0A382BQF3</accession>